<evidence type="ECO:0000313" key="2">
    <source>
        <dbReference type="EMBL" id="MFC0540092.1"/>
    </source>
</evidence>
<dbReference type="Pfam" id="PF19809">
    <property type="entry name" value="DUF6292"/>
    <property type="match status" value="1"/>
</dbReference>
<feature type="domain" description="DUF6292" evidence="1">
    <location>
        <begin position="51"/>
        <end position="134"/>
    </location>
</feature>
<accession>A0ABV6MJ02</accession>
<name>A0ABV6MJ02_9PSEU</name>
<evidence type="ECO:0000259" key="1">
    <source>
        <dbReference type="Pfam" id="PF19809"/>
    </source>
</evidence>
<sequence length="169" mass="18009">MRTQQEMAARTVAGHALDAEDRGTLLAMLGLADDDVRGDVTRALTLGLNGYLRAVASAVGESAAGTSCEVSDTATAYIGLTAPGPRDLMLVWSERDGWAVQVETDPTESPIVVSRLGGDDPAPPPWVVSRFVSDTMADAPSHPQARCHHQQDRRHLADRLATYAIAADF</sequence>
<gene>
    <name evidence="2" type="ORF">ACFFH7_01300</name>
</gene>
<dbReference type="EMBL" id="JBHLUD010000001">
    <property type="protein sequence ID" value="MFC0540092.1"/>
    <property type="molecule type" value="Genomic_DNA"/>
</dbReference>
<reference evidence="2 3" key="1">
    <citation type="submission" date="2024-09" db="EMBL/GenBank/DDBJ databases">
        <authorList>
            <person name="Sun Q."/>
            <person name="Mori K."/>
        </authorList>
    </citation>
    <scope>NUCLEOTIDE SEQUENCE [LARGE SCALE GENOMIC DNA]</scope>
    <source>
        <strain evidence="2 3">TBRC 1432</strain>
    </source>
</reference>
<protein>
    <submittedName>
        <fullName evidence="2">DUF6292 family protein</fullName>
    </submittedName>
</protein>
<evidence type="ECO:0000313" key="3">
    <source>
        <dbReference type="Proteomes" id="UP001589810"/>
    </source>
</evidence>
<keyword evidence="3" id="KW-1185">Reference proteome</keyword>
<comment type="caution">
    <text evidence="2">The sequence shown here is derived from an EMBL/GenBank/DDBJ whole genome shotgun (WGS) entry which is preliminary data.</text>
</comment>
<dbReference type="Proteomes" id="UP001589810">
    <property type="component" value="Unassembled WGS sequence"/>
</dbReference>
<proteinExistence type="predicted"/>
<organism evidence="2 3">
    <name type="scientific">Kutzneria chonburiensis</name>
    <dbReference type="NCBI Taxonomy" id="1483604"/>
    <lineage>
        <taxon>Bacteria</taxon>
        <taxon>Bacillati</taxon>
        <taxon>Actinomycetota</taxon>
        <taxon>Actinomycetes</taxon>
        <taxon>Pseudonocardiales</taxon>
        <taxon>Pseudonocardiaceae</taxon>
        <taxon>Kutzneria</taxon>
    </lineage>
</organism>
<dbReference type="InterPro" id="IPR046259">
    <property type="entry name" value="DUF6292"/>
</dbReference>
<dbReference type="RefSeq" id="WP_273938857.1">
    <property type="nucleotide sequence ID" value="NZ_CP097263.1"/>
</dbReference>